<dbReference type="Proteomes" id="UP001302812">
    <property type="component" value="Unassembled WGS sequence"/>
</dbReference>
<proteinExistence type="predicted"/>
<reference evidence="2" key="1">
    <citation type="journal article" date="2023" name="Mol. Phylogenet. Evol.">
        <title>Genome-scale phylogeny and comparative genomics of the fungal order Sordariales.</title>
        <authorList>
            <person name="Hensen N."/>
            <person name="Bonometti L."/>
            <person name="Westerberg I."/>
            <person name="Brannstrom I.O."/>
            <person name="Guillou S."/>
            <person name="Cros-Aarteil S."/>
            <person name="Calhoun S."/>
            <person name="Haridas S."/>
            <person name="Kuo A."/>
            <person name="Mondo S."/>
            <person name="Pangilinan J."/>
            <person name="Riley R."/>
            <person name="LaButti K."/>
            <person name="Andreopoulos B."/>
            <person name="Lipzen A."/>
            <person name="Chen C."/>
            <person name="Yan M."/>
            <person name="Daum C."/>
            <person name="Ng V."/>
            <person name="Clum A."/>
            <person name="Steindorff A."/>
            <person name="Ohm R.A."/>
            <person name="Martin F."/>
            <person name="Silar P."/>
            <person name="Natvig D.O."/>
            <person name="Lalanne C."/>
            <person name="Gautier V."/>
            <person name="Ament-Velasquez S.L."/>
            <person name="Kruys A."/>
            <person name="Hutchinson M.I."/>
            <person name="Powell A.J."/>
            <person name="Barry K."/>
            <person name="Miller A.N."/>
            <person name="Grigoriev I.V."/>
            <person name="Debuchy R."/>
            <person name="Gladieux P."/>
            <person name="Hiltunen Thoren M."/>
            <person name="Johannesson H."/>
        </authorList>
    </citation>
    <scope>NUCLEOTIDE SEQUENCE</scope>
    <source>
        <strain evidence="2">CBS 508.74</strain>
    </source>
</reference>
<dbReference type="EMBL" id="MU853336">
    <property type="protein sequence ID" value="KAK4114726.1"/>
    <property type="molecule type" value="Genomic_DNA"/>
</dbReference>
<comment type="caution">
    <text evidence="2">The sequence shown here is derived from an EMBL/GenBank/DDBJ whole genome shotgun (WGS) entry which is preliminary data.</text>
</comment>
<evidence type="ECO:0000313" key="3">
    <source>
        <dbReference type="Proteomes" id="UP001302812"/>
    </source>
</evidence>
<organism evidence="2 3">
    <name type="scientific">Canariomyces notabilis</name>
    <dbReference type="NCBI Taxonomy" id="2074819"/>
    <lineage>
        <taxon>Eukaryota</taxon>
        <taxon>Fungi</taxon>
        <taxon>Dikarya</taxon>
        <taxon>Ascomycota</taxon>
        <taxon>Pezizomycotina</taxon>
        <taxon>Sordariomycetes</taxon>
        <taxon>Sordariomycetidae</taxon>
        <taxon>Sordariales</taxon>
        <taxon>Chaetomiaceae</taxon>
        <taxon>Canariomyces</taxon>
    </lineage>
</organism>
<feature type="region of interest" description="Disordered" evidence="1">
    <location>
        <begin position="1"/>
        <end position="65"/>
    </location>
</feature>
<dbReference type="AlphaFoldDB" id="A0AAN6YUP2"/>
<feature type="compositionally biased region" description="Polar residues" evidence="1">
    <location>
        <begin position="19"/>
        <end position="28"/>
    </location>
</feature>
<evidence type="ECO:0000313" key="2">
    <source>
        <dbReference type="EMBL" id="KAK4114726.1"/>
    </source>
</evidence>
<sequence>MSSKLGQTKMLAPSRPALRQTTINSCFRQETHRVKKTSPKAAKTKIASPAKPKSSPPSSSPNSERVDTDVLLAIKPVHLANIASQQKNHEYRKYRLRDGITRMWFYETREGGQGRSAITHIAVIPPTVRHTPGSVPTEPFGIGNDDFNQGLKQSKYGYPILELYELIEPVTLAEMKNRWGMGSPMGWRYLAAGLWEDRWGSDEAGRAEKVRRVF</sequence>
<reference evidence="2" key="2">
    <citation type="submission" date="2023-05" db="EMBL/GenBank/DDBJ databases">
        <authorList>
            <consortium name="Lawrence Berkeley National Laboratory"/>
            <person name="Steindorff A."/>
            <person name="Hensen N."/>
            <person name="Bonometti L."/>
            <person name="Westerberg I."/>
            <person name="Brannstrom I.O."/>
            <person name="Guillou S."/>
            <person name="Cros-Aarteil S."/>
            <person name="Calhoun S."/>
            <person name="Haridas S."/>
            <person name="Kuo A."/>
            <person name="Mondo S."/>
            <person name="Pangilinan J."/>
            <person name="Riley R."/>
            <person name="Labutti K."/>
            <person name="Andreopoulos B."/>
            <person name="Lipzen A."/>
            <person name="Chen C."/>
            <person name="Yanf M."/>
            <person name="Daum C."/>
            <person name="Ng V."/>
            <person name="Clum A."/>
            <person name="Ohm R."/>
            <person name="Martin F."/>
            <person name="Silar P."/>
            <person name="Natvig D."/>
            <person name="Lalanne C."/>
            <person name="Gautier V."/>
            <person name="Ament-Velasquez S.L."/>
            <person name="Kruys A."/>
            <person name="Hutchinson M.I."/>
            <person name="Powell A.J."/>
            <person name="Barry K."/>
            <person name="Miller A.N."/>
            <person name="Grigoriev I.V."/>
            <person name="Debuchy R."/>
            <person name="Gladieux P."/>
            <person name="Thoren M.H."/>
            <person name="Johannesson H."/>
        </authorList>
    </citation>
    <scope>NUCLEOTIDE SEQUENCE</scope>
    <source>
        <strain evidence="2">CBS 508.74</strain>
    </source>
</reference>
<keyword evidence="3" id="KW-1185">Reference proteome</keyword>
<name>A0AAN6YUP2_9PEZI</name>
<protein>
    <recommendedName>
        <fullName evidence="4">PUA-like domain protein</fullName>
    </recommendedName>
</protein>
<evidence type="ECO:0008006" key="4">
    <source>
        <dbReference type="Google" id="ProtNLM"/>
    </source>
</evidence>
<evidence type="ECO:0000256" key="1">
    <source>
        <dbReference type="SAM" id="MobiDB-lite"/>
    </source>
</evidence>
<accession>A0AAN6YUP2</accession>
<dbReference type="RefSeq" id="XP_064672296.1">
    <property type="nucleotide sequence ID" value="XM_064813516.1"/>
</dbReference>
<gene>
    <name evidence="2" type="ORF">N656DRAFT_766887</name>
</gene>
<feature type="compositionally biased region" description="Low complexity" evidence="1">
    <location>
        <begin position="39"/>
        <end position="53"/>
    </location>
</feature>
<dbReference type="GeneID" id="89937641"/>